<comment type="caution">
    <text evidence="2">The sequence shown here is derived from an EMBL/GenBank/DDBJ whole genome shotgun (WGS) entry which is preliminary data.</text>
</comment>
<evidence type="ECO:0000313" key="2">
    <source>
        <dbReference type="EMBL" id="MDR7165895.1"/>
    </source>
</evidence>
<protein>
    <submittedName>
        <fullName evidence="2">Uncharacterized protein</fullName>
    </submittedName>
</protein>
<sequence>MTANTQHRKSGRLRQFPKVLANWSRQRVTVTVIAAGASAVFLMAATGMMFGAGTGWAGYALVGAGSLLAGFLAGSYTGAPIGAAPTLCDLRWPVIGLFGPIWAGSPRDALPSVQGMVGLLALAVMAWALHARLELERKVTLARGSQDSDVDVCTDCRPLFPSRQPPH</sequence>
<accession>A0AAW8NHP5</accession>
<dbReference type="RefSeq" id="WP_139031054.1">
    <property type="nucleotide sequence ID" value="NZ_JAVDWN010000020.1"/>
</dbReference>
<dbReference type="Proteomes" id="UP001262032">
    <property type="component" value="Unassembled WGS sequence"/>
</dbReference>
<keyword evidence="1" id="KW-0812">Transmembrane</keyword>
<feature type="transmembrane region" description="Helical" evidence="1">
    <location>
        <begin position="28"/>
        <end position="50"/>
    </location>
</feature>
<proteinExistence type="predicted"/>
<name>A0AAW8NHP5_PSEOX</name>
<feature type="transmembrane region" description="Helical" evidence="1">
    <location>
        <begin position="56"/>
        <end position="74"/>
    </location>
</feature>
<feature type="transmembrane region" description="Helical" evidence="1">
    <location>
        <begin position="109"/>
        <end position="129"/>
    </location>
</feature>
<reference evidence="2" key="1">
    <citation type="submission" date="2023-07" db="EMBL/GenBank/DDBJ databases">
        <title>Sorghum-associated microbial communities from plants grown in Nebraska, USA.</title>
        <authorList>
            <person name="Schachtman D."/>
        </authorList>
    </citation>
    <scope>NUCLEOTIDE SEQUENCE</scope>
    <source>
        <strain evidence="2">BE261</strain>
    </source>
</reference>
<keyword evidence="1" id="KW-0472">Membrane</keyword>
<dbReference type="AlphaFoldDB" id="A0AAW8NHP5"/>
<feature type="transmembrane region" description="Helical" evidence="1">
    <location>
        <begin position="81"/>
        <end position="103"/>
    </location>
</feature>
<organism evidence="2 3">
    <name type="scientific">Pseudarthrobacter oxydans</name>
    <name type="common">Arthrobacter oxydans</name>
    <dbReference type="NCBI Taxonomy" id="1671"/>
    <lineage>
        <taxon>Bacteria</taxon>
        <taxon>Bacillati</taxon>
        <taxon>Actinomycetota</taxon>
        <taxon>Actinomycetes</taxon>
        <taxon>Micrococcales</taxon>
        <taxon>Micrococcaceae</taxon>
        <taxon>Pseudarthrobacter</taxon>
    </lineage>
</organism>
<dbReference type="EMBL" id="JAVDWN010000020">
    <property type="protein sequence ID" value="MDR7165895.1"/>
    <property type="molecule type" value="Genomic_DNA"/>
</dbReference>
<evidence type="ECO:0000313" key="3">
    <source>
        <dbReference type="Proteomes" id="UP001262032"/>
    </source>
</evidence>
<keyword evidence="1" id="KW-1133">Transmembrane helix</keyword>
<evidence type="ECO:0000256" key="1">
    <source>
        <dbReference type="SAM" id="Phobius"/>
    </source>
</evidence>
<gene>
    <name evidence="2" type="ORF">J2X12_003949</name>
</gene>